<sequence length="334" mass="35854">MLSTMTITVLIVVFVLIFDFINGFHDTATAVATSITTRALRPMPAIILCSIFNFIGAFSGTAVAKTVGENIVSHSSIPEWVILGILISSIIWNLITWYFGIPSSSSHALIGALVGGGIAYNHTFNVVNWYNLFHSVVLWLFISPIIGFTVGYILMKILNYVLRPFNYHFVNKLFLKLQVAAGAFMALNHGGNDAQKSMGMITMALLSGGFISANEFKVPTWVIICCASAMALGTSLGGKKIIKTMGSGMAKLTPVNGFAAQTGAASVILMATLFHAPVSTTHIISTTVMGVGASKRLKSVKWGVAKNIVWAWVLTIPVTAALSALIIDIMKLFM</sequence>
<feature type="transmembrane region" description="Helical" evidence="6">
    <location>
        <begin position="6"/>
        <end position="24"/>
    </location>
</feature>
<evidence type="ECO:0000313" key="7">
    <source>
        <dbReference type="EMBL" id="OOM10626.1"/>
    </source>
</evidence>
<feature type="transmembrane region" description="Helical" evidence="6">
    <location>
        <begin position="136"/>
        <end position="161"/>
    </location>
</feature>
<dbReference type="InterPro" id="IPR001204">
    <property type="entry name" value="Phos_transporter"/>
</dbReference>
<proteinExistence type="predicted"/>
<dbReference type="GO" id="GO:0035435">
    <property type="term" value="P:phosphate ion transmembrane transport"/>
    <property type="evidence" value="ECO:0007669"/>
    <property type="project" value="TreeGrafter"/>
</dbReference>
<dbReference type="EMBL" id="LZYZ01000006">
    <property type="protein sequence ID" value="OOM10626.1"/>
    <property type="molecule type" value="Genomic_DNA"/>
</dbReference>
<feature type="transmembrane region" description="Helical" evidence="6">
    <location>
        <begin position="258"/>
        <end position="278"/>
    </location>
</feature>
<keyword evidence="4 6" id="KW-1133">Transmembrane helix</keyword>
<dbReference type="AlphaFoldDB" id="A0A1S8N282"/>
<keyword evidence="3 6" id="KW-0812">Transmembrane</keyword>
<dbReference type="GO" id="GO:0005315">
    <property type="term" value="F:phosphate transmembrane transporter activity"/>
    <property type="evidence" value="ECO:0007669"/>
    <property type="project" value="InterPro"/>
</dbReference>
<comment type="caution">
    <text evidence="7">The sequence shown here is derived from an EMBL/GenBank/DDBJ whole genome shotgun (WGS) entry which is preliminary data.</text>
</comment>
<dbReference type="RefSeq" id="WP_077866306.1">
    <property type="nucleotide sequence ID" value="NZ_LZYZ01000006.1"/>
</dbReference>
<evidence type="ECO:0000256" key="2">
    <source>
        <dbReference type="ARBA" id="ARBA00022448"/>
    </source>
</evidence>
<evidence type="ECO:0000256" key="6">
    <source>
        <dbReference type="SAM" id="Phobius"/>
    </source>
</evidence>
<feature type="transmembrane region" description="Helical" evidence="6">
    <location>
        <begin position="218"/>
        <end position="237"/>
    </location>
</feature>
<dbReference type="PANTHER" id="PTHR11101">
    <property type="entry name" value="PHOSPHATE TRANSPORTER"/>
    <property type="match status" value="1"/>
</dbReference>
<feature type="transmembrane region" description="Helical" evidence="6">
    <location>
        <begin position="45"/>
        <end position="68"/>
    </location>
</feature>
<name>A0A1S8N282_CLOSA</name>
<gene>
    <name evidence="7" type="primary">pitA</name>
    <name evidence="7" type="ORF">CLOSAC_32470</name>
</gene>
<dbReference type="PANTHER" id="PTHR11101:SF80">
    <property type="entry name" value="PHOSPHATE TRANSPORTER"/>
    <property type="match status" value="1"/>
</dbReference>
<evidence type="ECO:0000256" key="1">
    <source>
        <dbReference type="ARBA" id="ARBA00004141"/>
    </source>
</evidence>
<comment type="subcellular location">
    <subcellularLocation>
        <location evidence="1">Membrane</location>
        <topology evidence="1">Multi-pass membrane protein</topology>
    </subcellularLocation>
</comment>
<dbReference type="Pfam" id="PF01384">
    <property type="entry name" value="PHO4"/>
    <property type="match status" value="2"/>
</dbReference>
<feature type="transmembrane region" description="Helical" evidence="6">
    <location>
        <begin position="80"/>
        <end position="101"/>
    </location>
</feature>
<dbReference type="Proteomes" id="UP000191154">
    <property type="component" value="Unassembled WGS sequence"/>
</dbReference>
<dbReference type="STRING" id="169679.CSACC_23780"/>
<evidence type="ECO:0000256" key="3">
    <source>
        <dbReference type="ARBA" id="ARBA00022692"/>
    </source>
</evidence>
<reference evidence="7 8" key="1">
    <citation type="submission" date="2016-05" db="EMBL/GenBank/DDBJ databases">
        <title>Microbial solvent formation.</title>
        <authorList>
            <person name="Poehlein A."/>
            <person name="Montoya Solano J.D."/>
            <person name="Flitsch S."/>
            <person name="Krabben P."/>
            <person name="Duerre P."/>
            <person name="Daniel R."/>
        </authorList>
    </citation>
    <scope>NUCLEOTIDE SEQUENCE [LARGE SCALE GENOMIC DNA]</scope>
    <source>
        <strain evidence="7 8">L1-8</strain>
    </source>
</reference>
<accession>A0A1S8N282</accession>
<dbReference type="GO" id="GO:0016020">
    <property type="term" value="C:membrane"/>
    <property type="evidence" value="ECO:0007669"/>
    <property type="project" value="UniProtKB-SubCell"/>
</dbReference>
<evidence type="ECO:0000313" key="8">
    <source>
        <dbReference type="Proteomes" id="UP000191154"/>
    </source>
</evidence>
<feature type="transmembrane region" description="Helical" evidence="6">
    <location>
        <begin position="108"/>
        <end position="130"/>
    </location>
</feature>
<feature type="transmembrane region" description="Helical" evidence="6">
    <location>
        <begin position="309"/>
        <end position="330"/>
    </location>
</feature>
<evidence type="ECO:0000256" key="5">
    <source>
        <dbReference type="ARBA" id="ARBA00023136"/>
    </source>
</evidence>
<keyword evidence="5 6" id="KW-0472">Membrane</keyword>
<organism evidence="7 8">
    <name type="scientific">Clostridium saccharobutylicum</name>
    <dbReference type="NCBI Taxonomy" id="169679"/>
    <lineage>
        <taxon>Bacteria</taxon>
        <taxon>Bacillati</taxon>
        <taxon>Bacillota</taxon>
        <taxon>Clostridia</taxon>
        <taxon>Eubacteriales</taxon>
        <taxon>Clostridiaceae</taxon>
        <taxon>Clostridium</taxon>
    </lineage>
</organism>
<evidence type="ECO:0000256" key="4">
    <source>
        <dbReference type="ARBA" id="ARBA00022989"/>
    </source>
</evidence>
<keyword evidence="2" id="KW-0813">Transport</keyword>
<protein>
    <submittedName>
        <fullName evidence="7">Low-affinity inorganic phosphate transporter 1</fullName>
    </submittedName>
</protein>